<proteinExistence type="predicted"/>
<dbReference type="EMBL" id="UINC01015129">
    <property type="protein sequence ID" value="SVA63946.1"/>
    <property type="molecule type" value="Genomic_DNA"/>
</dbReference>
<dbReference type="AlphaFoldDB" id="A0A381XGS5"/>
<evidence type="ECO:0000313" key="1">
    <source>
        <dbReference type="EMBL" id="SVA63946.1"/>
    </source>
</evidence>
<protein>
    <submittedName>
        <fullName evidence="1">Uncharacterized protein</fullName>
    </submittedName>
</protein>
<reference evidence="1" key="1">
    <citation type="submission" date="2018-05" db="EMBL/GenBank/DDBJ databases">
        <authorList>
            <person name="Lanie J.A."/>
            <person name="Ng W.-L."/>
            <person name="Kazmierczak K.M."/>
            <person name="Andrzejewski T.M."/>
            <person name="Davidsen T.M."/>
            <person name="Wayne K.J."/>
            <person name="Tettelin H."/>
            <person name="Glass J.I."/>
            <person name="Rusch D."/>
            <person name="Podicherti R."/>
            <person name="Tsui H.-C.T."/>
            <person name="Winkler M.E."/>
        </authorList>
    </citation>
    <scope>NUCLEOTIDE SEQUENCE</scope>
</reference>
<accession>A0A381XGS5</accession>
<sequence>MGAAVASMAWLPNINEVADPPRLAGVRSIIQEWITGRTANKTNPRTAMPTTNVAR</sequence>
<gene>
    <name evidence="1" type="ORF">METZ01_LOCUS116800</name>
</gene>
<organism evidence="1">
    <name type="scientific">marine metagenome</name>
    <dbReference type="NCBI Taxonomy" id="408172"/>
    <lineage>
        <taxon>unclassified sequences</taxon>
        <taxon>metagenomes</taxon>
        <taxon>ecological metagenomes</taxon>
    </lineage>
</organism>
<name>A0A381XGS5_9ZZZZ</name>